<evidence type="ECO:0000313" key="2">
    <source>
        <dbReference type="EMBL" id="CAD6254247.1"/>
    </source>
</evidence>
<evidence type="ECO:0008006" key="4">
    <source>
        <dbReference type="Google" id="ProtNLM"/>
    </source>
</evidence>
<feature type="compositionally biased region" description="Low complexity" evidence="1">
    <location>
        <begin position="58"/>
        <end position="70"/>
    </location>
</feature>
<accession>A0A811QBZ2</accession>
<organism evidence="2 3">
    <name type="scientific">Miscanthus lutarioriparius</name>
    <dbReference type="NCBI Taxonomy" id="422564"/>
    <lineage>
        <taxon>Eukaryota</taxon>
        <taxon>Viridiplantae</taxon>
        <taxon>Streptophyta</taxon>
        <taxon>Embryophyta</taxon>
        <taxon>Tracheophyta</taxon>
        <taxon>Spermatophyta</taxon>
        <taxon>Magnoliopsida</taxon>
        <taxon>Liliopsida</taxon>
        <taxon>Poales</taxon>
        <taxon>Poaceae</taxon>
        <taxon>PACMAD clade</taxon>
        <taxon>Panicoideae</taxon>
        <taxon>Andropogonodae</taxon>
        <taxon>Andropogoneae</taxon>
        <taxon>Saccharinae</taxon>
        <taxon>Miscanthus</taxon>
    </lineage>
</organism>
<proteinExistence type="predicted"/>
<dbReference type="OrthoDB" id="695307at2759"/>
<evidence type="ECO:0000313" key="3">
    <source>
        <dbReference type="Proteomes" id="UP000604825"/>
    </source>
</evidence>
<dbReference type="AlphaFoldDB" id="A0A811QBZ2"/>
<gene>
    <name evidence="2" type="ORF">NCGR_LOCUS37853</name>
</gene>
<feature type="region of interest" description="Disordered" evidence="1">
    <location>
        <begin position="45"/>
        <end position="106"/>
    </location>
</feature>
<dbReference type="Proteomes" id="UP000604825">
    <property type="component" value="Unassembled WGS sequence"/>
</dbReference>
<protein>
    <recommendedName>
        <fullName evidence="4">Chromo domain-containing protein</fullName>
    </recommendedName>
</protein>
<name>A0A811QBZ2_9POAL</name>
<sequence>MAQTCWTAGAHPVQQVLVQWSQMPASLATWESLEELRRRFPRAPAWGHAGSKAGGDVSSPAPSPSATSDEASAEADDQEHLAQLAETRPKRNRRPNPAVLGPEWRV</sequence>
<reference evidence="2" key="1">
    <citation type="submission" date="2020-10" db="EMBL/GenBank/DDBJ databases">
        <authorList>
            <person name="Han B."/>
            <person name="Lu T."/>
            <person name="Zhao Q."/>
            <person name="Huang X."/>
            <person name="Zhao Y."/>
        </authorList>
    </citation>
    <scope>NUCLEOTIDE SEQUENCE</scope>
</reference>
<keyword evidence="3" id="KW-1185">Reference proteome</keyword>
<comment type="caution">
    <text evidence="2">The sequence shown here is derived from an EMBL/GenBank/DDBJ whole genome shotgun (WGS) entry which is preliminary data.</text>
</comment>
<dbReference type="EMBL" id="CAJGYO010000009">
    <property type="protein sequence ID" value="CAD6254247.1"/>
    <property type="molecule type" value="Genomic_DNA"/>
</dbReference>
<evidence type="ECO:0000256" key="1">
    <source>
        <dbReference type="SAM" id="MobiDB-lite"/>
    </source>
</evidence>